<name>A0ACB7TVK3_DIOAL</name>
<protein>
    <submittedName>
        <fullName evidence="1">RNI-like protein</fullName>
    </submittedName>
</protein>
<keyword evidence="2" id="KW-1185">Reference proteome</keyword>
<reference evidence="2" key="1">
    <citation type="journal article" date="2022" name="Nat. Commun.">
        <title>Chromosome evolution and the genetic basis of agronomically important traits in greater yam.</title>
        <authorList>
            <person name="Bredeson J.V."/>
            <person name="Lyons J.B."/>
            <person name="Oniyinde I.O."/>
            <person name="Okereke N.R."/>
            <person name="Kolade O."/>
            <person name="Nnabue I."/>
            <person name="Nwadili C.O."/>
            <person name="Hribova E."/>
            <person name="Parker M."/>
            <person name="Nwogha J."/>
            <person name="Shu S."/>
            <person name="Carlson J."/>
            <person name="Kariba R."/>
            <person name="Muthemba S."/>
            <person name="Knop K."/>
            <person name="Barton G.J."/>
            <person name="Sherwood A.V."/>
            <person name="Lopez-Montes A."/>
            <person name="Asiedu R."/>
            <person name="Jamnadass R."/>
            <person name="Muchugi A."/>
            <person name="Goodstein D."/>
            <person name="Egesi C.N."/>
            <person name="Featherston J."/>
            <person name="Asfaw A."/>
            <person name="Simpson G.G."/>
            <person name="Dolezel J."/>
            <person name="Hendre P.S."/>
            <person name="Van Deynze A."/>
            <person name="Kumar P.L."/>
            <person name="Obidiegwu J.E."/>
            <person name="Bhattacharjee R."/>
            <person name="Rokhsar D.S."/>
        </authorList>
    </citation>
    <scope>NUCLEOTIDE SEQUENCE [LARGE SCALE GENOMIC DNA]</scope>
    <source>
        <strain evidence="2">cv. TDa95/00328</strain>
    </source>
</reference>
<comment type="caution">
    <text evidence="1">The sequence shown here is derived from an EMBL/GenBank/DDBJ whole genome shotgun (WGS) entry which is preliminary data.</text>
</comment>
<evidence type="ECO:0000313" key="1">
    <source>
        <dbReference type="EMBL" id="KAH7652245.1"/>
    </source>
</evidence>
<proteinExistence type="predicted"/>
<organism evidence="1 2">
    <name type="scientific">Dioscorea alata</name>
    <name type="common">Purple yam</name>
    <dbReference type="NCBI Taxonomy" id="55571"/>
    <lineage>
        <taxon>Eukaryota</taxon>
        <taxon>Viridiplantae</taxon>
        <taxon>Streptophyta</taxon>
        <taxon>Embryophyta</taxon>
        <taxon>Tracheophyta</taxon>
        <taxon>Spermatophyta</taxon>
        <taxon>Magnoliopsida</taxon>
        <taxon>Liliopsida</taxon>
        <taxon>Dioscoreales</taxon>
        <taxon>Dioscoreaceae</taxon>
        <taxon>Dioscorea</taxon>
    </lineage>
</organism>
<evidence type="ECO:0000313" key="2">
    <source>
        <dbReference type="Proteomes" id="UP000827976"/>
    </source>
</evidence>
<gene>
    <name evidence="1" type="ORF">IHE45_19G003900</name>
</gene>
<sequence length="344" mass="37936">MEKAKTPVVEAASALKNLQLDSRPKFVTPANSYTLPAKKARPRRLLSLCLGIIGQHLEDIIGDLTEIAAGFPPEIKLALLAIARRRRLLNDDVLIALADISWVLLDVSGSDVTDFGLAKVAEECPYLKAVDISRCECITTAGVSALTCQCRSLEILRCGGCPRSDSTARRSISLLKPKLNDVEEESWEELDSVDIGHGAQSLRWLVWPRIDEGSMMCLSTECPRIIVNPQPSPIGIRGVQVPDEALASVTLDHSIIEDIDPQAWAVPVAPRRPALVPSDSNSSPELHIAERFRLAFLERDARLARKRAKSARQHKRRAWREWLMSSDDAKSVALASQASKFLQN</sequence>
<accession>A0ACB7TVK3</accession>
<dbReference type="EMBL" id="CM037029">
    <property type="protein sequence ID" value="KAH7652245.1"/>
    <property type="molecule type" value="Genomic_DNA"/>
</dbReference>
<dbReference type="Proteomes" id="UP000827976">
    <property type="component" value="Chromosome 19"/>
</dbReference>